<sequence>MVNQELLDYIKSATASGQSREAIQEGLTAILGQTYSSPENKESIANTSQQQKEINNVNTNYTQNNIQPQKVSSRSILPMAIIAGTAVIIVGVGVTFWILTRNTTTSAQLTTPLSTEAPEITESFIPPRSKAEGNIASTSVIASQKISNSIVPVRPAATSSLSAGTTTSPPLQMSTEKWMTMTPNNGPAWTSSHIDVKEPFNVVSFYYQFVTPAENLLSVFFDGQLVYRSDQRVAGETINHAKEVWVGDIDPGIHTISFRVDAFGKTYSTVRISPLSPALKSVLTAQTGASQVVYPGRTVVLNGSGSSDSRGVPLKYAWSQVKGVNITLSNPTASTTTFIAPPAGQILIFQLVVTNPDNKIASDHTVVQTVNMDDLNADGSIDTIDVDLLKSALNAPVIGLNDIRDLNNDGLITDADVHELTSFCTRPQCTIY</sequence>
<evidence type="ECO:0000313" key="3">
    <source>
        <dbReference type="Proteomes" id="UP000034774"/>
    </source>
</evidence>
<keyword evidence="1" id="KW-0812">Transmembrane</keyword>
<comment type="caution">
    <text evidence="2">The sequence shown here is derived from an EMBL/GenBank/DDBJ whole genome shotgun (WGS) entry which is preliminary data.</text>
</comment>
<dbReference type="InterPro" id="IPR018247">
    <property type="entry name" value="EF_Hand_1_Ca_BS"/>
</dbReference>
<dbReference type="EMBL" id="LBVU01000016">
    <property type="protein sequence ID" value="KKQ91171.1"/>
    <property type="molecule type" value="Genomic_DNA"/>
</dbReference>
<feature type="transmembrane region" description="Helical" evidence="1">
    <location>
        <begin position="76"/>
        <end position="99"/>
    </location>
</feature>
<proteinExistence type="predicted"/>
<dbReference type="Pfam" id="PF22352">
    <property type="entry name" value="K319L-like_PKD"/>
    <property type="match status" value="1"/>
</dbReference>
<reference evidence="2 3" key="1">
    <citation type="journal article" date="2015" name="Nature">
        <title>rRNA introns, odd ribosomes, and small enigmatic genomes across a large radiation of phyla.</title>
        <authorList>
            <person name="Brown C.T."/>
            <person name="Hug L.A."/>
            <person name="Thomas B.C."/>
            <person name="Sharon I."/>
            <person name="Castelle C.J."/>
            <person name="Singh A."/>
            <person name="Wilkins M.J."/>
            <person name="Williams K.H."/>
            <person name="Banfield J.F."/>
        </authorList>
    </citation>
    <scope>NUCLEOTIDE SEQUENCE [LARGE SCALE GENOMIC DNA]</scope>
</reference>
<protein>
    <submittedName>
        <fullName evidence="2">Peptidase, m36 (Fungalysin) family protein</fullName>
    </submittedName>
</protein>
<keyword evidence="1" id="KW-0472">Membrane</keyword>
<dbReference type="InterPro" id="IPR036439">
    <property type="entry name" value="Dockerin_dom_sf"/>
</dbReference>
<dbReference type="Proteomes" id="UP000034774">
    <property type="component" value="Unassembled WGS sequence"/>
</dbReference>
<dbReference type="GO" id="GO:0000272">
    <property type="term" value="P:polysaccharide catabolic process"/>
    <property type="evidence" value="ECO:0007669"/>
    <property type="project" value="InterPro"/>
</dbReference>
<evidence type="ECO:0000256" key="1">
    <source>
        <dbReference type="SAM" id="Phobius"/>
    </source>
</evidence>
<gene>
    <name evidence="2" type="ORF">UT17_C0016G0005</name>
</gene>
<organism evidence="2 3">
    <name type="scientific">Candidatus Woesebacteria bacterium GW2011_GWB1_39_10</name>
    <dbReference type="NCBI Taxonomy" id="1618572"/>
    <lineage>
        <taxon>Bacteria</taxon>
        <taxon>Candidatus Woeseibacteriota</taxon>
    </lineage>
</organism>
<dbReference type="InterPro" id="IPR013783">
    <property type="entry name" value="Ig-like_fold"/>
</dbReference>
<dbReference type="STRING" id="1618572.UT17_C0016G0005"/>
<evidence type="ECO:0000313" key="2">
    <source>
        <dbReference type="EMBL" id="KKQ91171.1"/>
    </source>
</evidence>
<dbReference type="SUPFAM" id="SSF63446">
    <property type="entry name" value="Type I dockerin domain"/>
    <property type="match status" value="1"/>
</dbReference>
<keyword evidence="1" id="KW-1133">Transmembrane helix</keyword>
<dbReference type="PROSITE" id="PS00018">
    <property type="entry name" value="EF_HAND_1"/>
    <property type="match status" value="1"/>
</dbReference>
<name>A0A0G0PPD8_9BACT</name>
<dbReference type="Gene3D" id="2.60.40.10">
    <property type="entry name" value="Immunoglobulins"/>
    <property type="match status" value="1"/>
</dbReference>
<accession>A0A0G0PPD8</accession>
<dbReference type="AlphaFoldDB" id="A0A0G0PPD8"/>